<keyword evidence="1" id="KW-1133">Transmembrane helix</keyword>
<reference evidence="2" key="1">
    <citation type="journal article" date="2014" name="Front. Microbiol.">
        <title>High frequency of phylogenetically diverse reductive dehalogenase-homologous genes in deep subseafloor sedimentary metagenomes.</title>
        <authorList>
            <person name="Kawai M."/>
            <person name="Futagami T."/>
            <person name="Toyoda A."/>
            <person name="Takaki Y."/>
            <person name="Nishi S."/>
            <person name="Hori S."/>
            <person name="Arai W."/>
            <person name="Tsubouchi T."/>
            <person name="Morono Y."/>
            <person name="Uchiyama I."/>
            <person name="Ito T."/>
            <person name="Fujiyama A."/>
            <person name="Inagaki F."/>
            <person name="Takami H."/>
        </authorList>
    </citation>
    <scope>NUCLEOTIDE SEQUENCE</scope>
    <source>
        <strain evidence="2">Expedition CK06-06</strain>
    </source>
</reference>
<dbReference type="AlphaFoldDB" id="X1KMJ5"/>
<evidence type="ECO:0000256" key="1">
    <source>
        <dbReference type="SAM" id="Phobius"/>
    </source>
</evidence>
<keyword evidence="1" id="KW-0812">Transmembrane</keyword>
<feature type="non-terminal residue" evidence="2">
    <location>
        <position position="48"/>
    </location>
</feature>
<sequence>MHKTLVVARKETKALMRTKSTMLIGLAFAFFFSLLYSLAVIKGKDSAS</sequence>
<evidence type="ECO:0000313" key="2">
    <source>
        <dbReference type="EMBL" id="GAH83273.1"/>
    </source>
</evidence>
<protein>
    <submittedName>
        <fullName evidence="2">Uncharacterized protein</fullName>
    </submittedName>
</protein>
<proteinExistence type="predicted"/>
<comment type="caution">
    <text evidence="2">The sequence shown here is derived from an EMBL/GenBank/DDBJ whole genome shotgun (WGS) entry which is preliminary data.</text>
</comment>
<feature type="transmembrane region" description="Helical" evidence="1">
    <location>
        <begin position="21"/>
        <end position="41"/>
    </location>
</feature>
<organism evidence="2">
    <name type="scientific">marine sediment metagenome</name>
    <dbReference type="NCBI Taxonomy" id="412755"/>
    <lineage>
        <taxon>unclassified sequences</taxon>
        <taxon>metagenomes</taxon>
        <taxon>ecological metagenomes</taxon>
    </lineage>
</organism>
<keyword evidence="1" id="KW-0472">Membrane</keyword>
<accession>X1KMJ5</accession>
<dbReference type="EMBL" id="BARU01044975">
    <property type="protein sequence ID" value="GAH83273.1"/>
    <property type="molecule type" value="Genomic_DNA"/>
</dbReference>
<gene>
    <name evidence="2" type="ORF">S03H2_68412</name>
</gene>
<name>X1KMJ5_9ZZZZ</name>